<dbReference type="EMBL" id="SLUI01000007">
    <property type="protein sequence ID" value="TCL36889.1"/>
    <property type="molecule type" value="Genomic_DNA"/>
</dbReference>
<comment type="caution">
    <text evidence="2">The sequence shown here is derived from an EMBL/GenBank/DDBJ whole genome shotgun (WGS) entry which is preliminary data.</text>
</comment>
<evidence type="ECO:0000313" key="3">
    <source>
        <dbReference type="Proteomes" id="UP000295063"/>
    </source>
</evidence>
<dbReference type="Pfam" id="PF08821">
    <property type="entry name" value="CGGC"/>
    <property type="match status" value="1"/>
</dbReference>
<reference evidence="2 3" key="1">
    <citation type="submission" date="2019-03" db="EMBL/GenBank/DDBJ databases">
        <title>Genomic Encyclopedia of Type Strains, Phase IV (KMG-IV): sequencing the most valuable type-strain genomes for metagenomic binning, comparative biology and taxonomic classification.</title>
        <authorList>
            <person name="Goeker M."/>
        </authorList>
    </citation>
    <scope>NUCLEOTIDE SEQUENCE [LARGE SCALE GENOMIC DNA]</scope>
    <source>
        <strain evidence="2 3">DSM 15969</strain>
    </source>
</reference>
<name>A0A4R1PZC1_9FIRM</name>
<dbReference type="AlphaFoldDB" id="A0A4R1PZC1"/>
<sequence>MKIAILVREETMQRCTGKGCLNAFFQRKDAFDGYGNDAELVTFSHAGGDIERKIEMMIKNGVEVVHLSSCMRGKAANYEELAMRLCEHFDVVGYTHGGADGKEQATISKKKLTVIPNEK</sequence>
<dbReference type="OrthoDB" id="1682132at2"/>
<proteinExistence type="predicted"/>
<dbReference type="RefSeq" id="WP_132080507.1">
    <property type="nucleotide sequence ID" value="NZ_DAMAKO010000006.1"/>
</dbReference>
<dbReference type="SMART" id="SM01078">
    <property type="entry name" value="CGGC"/>
    <property type="match status" value="1"/>
</dbReference>
<keyword evidence="3" id="KW-1185">Reference proteome</keyword>
<feature type="domain" description="CGGC" evidence="1">
    <location>
        <begin position="2"/>
        <end position="96"/>
    </location>
</feature>
<evidence type="ECO:0000259" key="1">
    <source>
        <dbReference type="SMART" id="SM01078"/>
    </source>
</evidence>
<accession>A0A4R1PZC1</accession>
<evidence type="ECO:0000313" key="2">
    <source>
        <dbReference type="EMBL" id="TCL36889.1"/>
    </source>
</evidence>
<organism evidence="2 3">
    <name type="scientific">Anaerospora hongkongensis</name>
    <dbReference type="NCBI Taxonomy" id="244830"/>
    <lineage>
        <taxon>Bacteria</taxon>
        <taxon>Bacillati</taxon>
        <taxon>Bacillota</taxon>
        <taxon>Negativicutes</taxon>
        <taxon>Selenomonadales</taxon>
        <taxon>Sporomusaceae</taxon>
        <taxon>Anaerospora</taxon>
    </lineage>
</organism>
<dbReference type="InterPro" id="IPR014925">
    <property type="entry name" value="CGGC_dom"/>
</dbReference>
<dbReference type="Proteomes" id="UP000295063">
    <property type="component" value="Unassembled WGS sequence"/>
</dbReference>
<protein>
    <submittedName>
        <fullName evidence="2">Putative metal-binding protein</fullName>
    </submittedName>
</protein>
<gene>
    <name evidence="2" type="ORF">EV210_107153</name>
</gene>